<sequence>MIDHQDIKQISMSQDQFKELTEMVKELLRDKERNAEPEDPYVTTRIPLTDLTIYPELIEALTSIEEDFFPRIQRSDLESLSSFAGAGSSAHKTVPAANLLRRKPRTVKHRPSHPKTTPSSQTLAGECVVGEGGIIRPHGRIPGTGQPRDVSVNMDQVDGKQLGTQHLREWVPDPVPEKGTNFNGFVRKIVERFDEEAAPPTTAGGVAAADTPPVAPQKKNGRYLYFYPDGGSRIPDFEERNRTGQDTVFRLLQQLFCHRKEDRGTHSGPRPEKTESACGGKGFKVEILVLELSTNLPEGLHQVSGSRGRDERSLQSKNSQSLFRACETRIPNQAREIEYETMSVDNPSGNGHQFSEYDAQNSFIQGPGPKKGSFKDIECGSNEPKKFSELH</sequence>
<organism evidence="2 3">
    <name type="scientific">Smittium culicis</name>
    <dbReference type="NCBI Taxonomy" id="133412"/>
    <lineage>
        <taxon>Eukaryota</taxon>
        <taxon>Fungi</taxon>
        <taxon>Fungi incertae sedis</taxon>
        <taxon>Zoopagomycota</taxon>
        <taxon>Kickxellomycotina</taxon>
        <taxon>Harpellomycetes</taxon>
        <taxon>Harpellales</taxon>
        <taxon>Legeriomycetaceae</taxon>
        <taxon>Smittium</taxon>
    </lineage>
</organism>
<feature type="compositionally biased region" description="Basic and acidic residues" evidence="1">
    <location>
        <begin position="373"/>
        <end position="391"/>
    </location>
</feature>
<dbReference type="AlphaFoldDB" id="A0A1R1YT95"/>
<accession>A0A1R1YT95</accession>
<reference evidence="3" key="1">
    <citation type="submission" date="2017-01" db="EMBL/GenBank/DDBJ databases">
        <authorList>
            <person name="Wang Y."/>
            <person name="White M."/>
            <person name="Kvist S."/>
            <person name="Moncalvo J.-M."/>
        </authorList>
    </citation>
    <scope>NUCLEOTIDE SEQUENCE [LARGE SCALE GENOMIC DNA]</scope>
    <source>
        <strain evidence="3">ID-206-W2</strain>
    </source>
</reference>
<evidence type="ECO:0000313" key="2">
    <source>
        <dbReference type="EMBL" id="OMJ30109.1"/>
    </source>
</evidence>
<feature type="compositionally biased region" description="Low complexity" evidence="1">
    <location>
        <begin position="134"/>
        <end position="145"/>
    </location>
</feature>
<feature type="region of interest" description="Disordered" evidence="1">
    <location>
        <begin position="133"/>
        <end position="152"/>
    </location>
</feature>
<evidence type="ECO:0000313" key="3">
    <source>
        <dbReference type="Proteomes" id="UP000187429"/>
    </source>
</evidence>
<gene>
    <name evidence="2" type="ORF">AYI69_g359</name>
</gene>
<dbReference type="Proteomes" id="UP000187429">
    <property type="component" value="Unassembled WGS sequence"/>
</dbReference>
<dbReference type="EMBL" id="LSSM01000082">
    <property type="protein sequence ID" value="OMJ30109.1"/>
    <property type="molecule type" value="Genomic_DNA"/>
</dbReference>
<feature type="region of interest" description="Disordered" evidence="1">
    <location>
        <begin position="299"/>
        <end position="322"/>
    </location>
</feature>
<feature type="region of interest" description="Disordered" evidence="1">
    <location>
        <begin position="343"/>
        <end position="391"/>
    </location>
</feature>
<name>A0A1R1YT95_9FUNG</name>
<protein>
    <submittedName>
        <fullName evidence="2">Uncharacterized protein</fullName>
    </submittedName>
</protein>
<comment type="caution">
    <text evidence="2">The sequence shown here is derived from an EMBL/GenBank/DDBJ whole genome shotgun (WGS) entry which is preliminary data.</text>
</comment>
<dbReference type="OrthoDB" id="10515951at2759"/>
<keyword evidence="3" id="KW-1185">Reference proteome</keyword>
<feature type="compositionally biased region" description="Polar residues" evidence="1">
    <location>
        <begin position="343"/>
        <end position="364"/>
    </location>
</feature>
<evidence type="ECO:0000256" key="1">
    <source>
        <dbReference type="SAM" id="MobiDB-lite"/>
    </source>
</evidence>
<proteinExistence type="predicted"/>